<evidence type="ECO:0000313" key="1">
    <source>
        <dbReference type="EMBL" id="KAI4346023.1"/>
    </source>
</evidence>
<gene>
    <name evidence="1" type="ORF">L6164_013106</name>
</gene>
<sequence length="435" mass="49202">MANTSSSSGFRLVSLKIPSLIDESVKRQVQQTHKRTGYTELLRQPHLVTIQKILKPATILVDSILLDKKEPEKRIGLELSGPLELNSALSELEWARYFYFFLEWMEEITDKTGKMLEEINIHLLSMDVLHKIGSGLTWDAKAIKIIGSFVFKYVEFFVFLLRGPDTPLSEFESSVVALKENPVSLAGSQLEKFQNQIDQLNSVIKITLEMIEDICDLTLLSDTEHMVASSIQINVPMENGDEALDFSHLVSNLSYILNDLKHQKTIHKSQLEEMEAHMMANELFKESFRNVKRLYDIPTGISDVMTMFLHSNDSKQSVFDGLWYIKGRWFTGSRPAGVLVDPSKDYPYANSGAIDKLMISKRKKGFPSKSLEIRYDGPHYAAPTAHADLHKGYKTGAHTKKNSPHQKKPASGFQGLSHKKIKGDKGLKLVYLNVS</sequence>
<accession>A0ACB9PC88</accession>
<reference evidence="1 2" key="1">
    <citation type="journal article" date="2022" name="DNA Res.">
        <title>Chromosomal-level genome assembly of the orchid tree Bauhinia variegata (Leguminosae; Cercidoideae) supports the allotetraploid origin hypothesis of Bauhinia.</title>
        <authorList>
            <person name="Zhong Y."/>
            <person name="Chen Y."/>
            <person name="Zheng D."/>
            <person name="Pang J."/>
            <person name="Liu Y."/>
            <person name="Luo S."/>
            <person name="Meng S."/>
            <person name="Qian L."/>
            <person name="Wei D."/>
            <person name="Dai S."/>
            <person name="Zhou R."/>
        </authorList>
    </citation>
    <scope>NUCLEOTIDE SEQUENCE [LARGE SCALE GENOMIC DNA]</scope>
    <source>
        <strain evidence="1">BV-YZ2020</strain>
    </source>
</reference>
<dbReference type="EMBL" id="CM039430">
    <property type="protein sequence ID" value="KAI4346023.1"/>
    <property type="molecule type" value="Genomic_DNA"/>
</dbReference>
<protein>
    <submittedName>
        <fullName evidence="1">Uncharacterized protein</fullName>
    </submittedName>
</protein>
<evidence type="ECO:0000313" key="2">
    <source>
        <dbReference type="Proteomes" id="UP000828941"/>
    </source>
</evidence>
<name>A0ACB9PC88_BAUVA</name>
<organism evidence="1 2">
    <name type="scientific">Bauhinia variegata</name>
    <name type="common">Purple orchid tree</name>
    <name type="synonym">Phanera variegata</name>
    <dbReference type="NCBI Taxonomy" id="167791"/>
    <lineage>
        <taxon>Eukaryota</taxon>
        <taxon>Viridiplantae</taxon>
        <taxon>Streptophyta</taxon>
        <taxon>Embryophyta</taxon>
        <taxon>Tracheophyta</taxon>
        <taxon>Spermatophyta</taxon>
        <taxon>Magnoliopsida</taxon>
        <taxon>eudicotyledons</taxon>
        <taxon>Gunneridae</taxon>
        <taxon>Pentapetalae</taxon>
        <taxon>rosids</taxon>
        <taxon>fabids</taxon>
        <taxon>Fabales</taxon>
        <taxon>Fabaceae</taxon>
        <taxon>Cercidoideae</taxon>
        <taxon>Cercideae</taxon>
        <taxon>Bauhiniinae</taxon>
        <taxon>Bauhinia</taxon>
    </lineage>
</organism>
<dbReference type="Proteomes" id="UP000828941">
    <property type="component" value="Chromosome 5"/>
</dbReference>
<keyword evidence="2" id="KW-1185">Reference proteome</keyword>
<comment type="caution">
    <text evidence="1">The sequence shown here is derived from an EMBL/GenBank/DDBJ whole genome shotgun (WGS) entry which is preliminary data.</text>
</comment>
<proteinExistence type="predicted"/>